<keyword evidence="2" id="KW-1185">Reference proteome</keyword>
<evidence type="ECO:0000313" key="2">
    <source>
        <dbReference type="Proteomes" id="UP000583454"/>
    </source>
</evidence>
<reference evidence="1 2" key="1">
    <citation type="submission" date="2020-08" db="EMBL/GenBank/DDBJ databases">
        <title>Genomic Encyclopedia of Type Strains, Phase IV (KMG-IV): sequencing the most valuable type-strain genomes for metagenomic binning, comparative biology and taxonomic classification.</title>
        <authorList>
            <person name="Goeker M."/>
        </authorList>
    </citation>
    <scope>NUCLEOTIDE SEQUENCE [LARGE SCALE GENOMIC DNA]</scope>
    <source>
        <strain evidence="1 2">DSM 2163</strain>
    </source>
</reference>
<name>A0A840ZT03_9HYPH</name>
<dbReference type="RefSeq" id="WP_183574016.1">
    <property type="nucleotide sequence ID" value="NZ_JACHOP010000039.1"/>
</dbReference>
<proteinExistence type="predicted"/>
<organism evidence="1 2">
    <name type="scientific">Methylorubrum rhodinum</name>
    <dbReference type="NCBI Taxonomy" id="29428"/>
    <lineage>
        <taxon>Bacteria</taxon>
        <taxon>Pseudomonadati</taxon>
        <taxon>Pseudomonadota</taxon>
        <taxon>Alphaproteobacteria</taxon>
        <taxon>Hyphomicrobiales</taxon>
        <taxon>Methylobacteriaceae</taxon>
        <taxon>Methylorubrum</taxon>
    </lineage>
</organism>
<accession>A0A840ZT03</accession>
<sequence>MTGNSAELRYPIPSDGQTLRSGHLHGLALLAVRQSALGAQAGPWGLFVPPGQQPGNCNVVTVKDGLVSVENLAILTATGIALRADRLETKLKSSGDDHSGLTVSWTLPEKAISEDEGAPILLALSLMGAGQAHSVEALGYIAAGANRRAKPNWVATAPLVTLGATPETAAAATELNSALDRIAAATETSARAPAFARLLVRTLLLSCRPFLTTGNPTAVMAKVCESVMSSLALMRAFGTESEAGEAKRLEAEVLPPPSSGADAILRWMVGLCELLDEDGVLNAWLRGSEESLLPLPGFPISVGGAMREFRYAVPKDAARLLRLRFEGDDASNGDAPLFPVILARFGDEPFKRVPLGRADQGFTAAIEPDSGGGNLELRVPVRIEPVVTTVKGT</sequence>
<protein>
    <submittedName>
        <fullName evidence="1">Uncharacterized protein</fullName>
    </submittedName>
</protein>
<dbReference type="EMBL" id="JACHOP010000039">
    <property type="protein sequence ID" value="MBB5760244.1"/>
    <property type="molecule type" value="Genomic_DNA"/>
</dbReference>
<gene>
    <name evidence="1" type="ORF">HNR00_004993</name>
</gene>
<dbReference type="Proteomes" id="UP000583454">
    <property type="component" value="Unassembled WGS sequence"/>
</dbReference>
<comment type="caution">
    <text evidence="1">The sequence shown here is derived from an EMBL/GenBank/DDBJ whole genome shotgun (WGS) entry which is preliminary data.</text>
</comment>
<dbReference type="AlphaFoldDB" id="A0A840ZT03"/>
<evidence type="ECO:0000313" key="1">
    <source>
        <dbReference type="EMBL" id="MBB5760244.1"/>
    </source>
</evidence>